<feature type="region of interest" description="Disordered" evidence="3">
    <location>
        <begin position="106"/>
        <end position="125"/>
    </location>
</feature>
<evidence type="ECO:0000256" key="3">
    <source>
        <dbReference type="SAM" id="MobiDB-lite"/>
    </source>
</evidence>
<dbReference type="PROSITE" id="PS51898">
    <property type="entry name" value="TYR_RECOMBINASE"/>
    <property type="match status" value="1"/>
</dbReference>
<evidence type="ECO:0000259" key="4">
    <source>
        <dbReference type="PROSITE" id="PS51898"/>
    </source>
</evidence>
<gene>
    <name evidence="5" type="ORF">RJN63_27875</name>
</gene>
<reference evidence="5" key="1">
    <citation type="submission" date="2023-02" db="EMBL/GenBank/DDBJ databases">
        <title>Description of Herbaspirillum huttiense subsp. nephrolepsisexaltata and Herbaspirillum huttiense subsp. lycopersicon.</title>
        <authorList>
            <person name="Poudel M."/>
            <person name="Sharma A."/>
            <person name="Goss E."/>
            <person name="Tapia J.H."/>
            <person name="Harmon C.M."/>
            <person name="Jones J.B."/>
        </authorList>
    </citation>
    <scope>NUCLEOTIDE SEQUENCE</scope>
    <source>
        <strain evidence="5">NC40101</strain>
    </source>
</reference>
<dbReference type="PANTHER" id="PTHR30349:SF64">
    <property type="entry name" value="PROPHAGE INTEGRASE INTD-RELATED"/>
    <property type="match status" value="1"/>
</dbReference>
<organism evidence="5">
    <name type="scientific">Herbaspirillum huttiense subsp. nephrolepidis</name>
    <dbReference type="NCBI Taxonomy" id="3075126"/>
    <lineage>
        <taxon>Bacteria</taxon>
        <taxon>Pseudomonadati</taxon>
        <taxon>Pseudomonadota</taxon>
        <taxon>Betaproteobacteria</taxon>
        <taxon>Burkholderiales</taxon>
        <taxon>Oxalobacteraceae</taxon>
        <taxon>Herbaspirillum</taxon>
    </lineage>
</organism>
<sequence length="357" mass="40491">MGITYDEERKRYIVRIRRRGASVKKSFVTKAQAEAFQSAAMQQIFEQGDLGKKRRYTLDEALDRYLDDEVPNHRSNDRVKSNINAVLEFTEGLYLDQIAEAAARVRSAKRKSRRPIPEQETPEQRKARLLQLAKLKPLTPATINRRLAILRRVANLAYAEWHWLDRPISIRLLPEHNQRHEYLTAEQVDQLAAACREPANHMTIIAAYTGMRRGELLGLTKANVRGDSIFLGLTKNGRPKMVPISAKVRPALEAWISADKPDPRTIYKYFRAGAKAIGKKSLRFHDLRHTTASFLLNMGFDLATVAEVLSCTIQNAQRYAHLSMENKKHALNAITSSGGQKSATPMPKARKMPNKPS</sequence>
<dbReference type="Gene3D" id="1.10.443.10">
    <property type="entry name" value="Intergrase catalytic core"/>
    <property type="match status" value="1"/>
</dbReference>
<evidence type="ECO:0000256" key="1">
    <source>
        <dbReference type="ARBA" id="ARBA00022908"/>
    </source>
</evidence>
<feature type="domain" description="Tyr recombinase" evidence="4">
    <location>
        <begin position="178"/>
        <end position="332"/>
    </location>
</feature>
<dbReference type="InterPro" id="IPR011010">
    <property type="entry name" value="DNA_brk_join_enz"/>
</dbReference>
<dbReference type="AlphaFoldDB" id="A0AAE4GEM7"/>
<protein>
    <submittedName>
        <fullName evidence="5">Site-specific integrase</fullName>
    </submittedName>
</protein>
<name>A0AAE4GEM7_9BURK</name>
<dbReference type="InterPro" id="IPR002104">
    <property type="entry name" value="Integrase_catalytic"/>
</dbReference>
<dbReference type="PANTHER" id="PTHR30349">
    <property type="entry name" value="PHAGE INTEGRASE-RELATED"/>
    <property type="match status" value="1"/>
</dbReference>
<evidence type="ECO:0000256" key="2">
    <source>
        <dbReference type="ARBA" id="ARBA00023172"/>
    </source>
</evidence>
<keyword evidence="2" id="KW-0233">DNA recombination</keyword>
<dbReference type="GO" id="GO:0015074">
    <property type="term" value="P:DNA integration"/>
    <property type="evidence" value="ECO:0007669"/>
    <property type="project" value="UniProtKB-KW"/>
</dbReference>
<feature type="compositionally biased region" description="Basic residues" evidence="3">
    <location>
        <begin position="348"/>
        <end position="357"/>
    </location>
</feature>
<dbReference type="CDD" id="cd00796">
    <property type="entry name" value="INT_Rci_Hp1_C"/>
    <property type="match status" value="1"/>
</dbReference>
<evidence type="ECO:0000313" key="5">
    <source>
        <dbReference type="EMBL" id="MDT0340680.1"/>
    </source>
</evidence>
<dbReference type="RefSeq" id="WP_310838963.1">
    <property type="nucleotide sequence ID" value="NZ_JAVLSM010000024.1"/>
</dbReference>
<dbReference type="GO" id="GO:0003677">
    <property type="term" value="F:DNA binding"/>
    <property type="evidence" value="ECO:0007669"/>
    <property type="project" value="InterPro"/>
</dbReference>
<proteinExistence type="predicted"/>
<dbReference type="InterPro" id="IPR050090">
    <property type="entry name" value="Tyrosine_recombinase_XerCD"/>
</dbReference>
<comment type="caution">
    <text evidence="5">The sequence shown here is derived from an EMBL/GenBank/DDBJ whole genome shotgun (WGS) entry which is preliminary data.</text>
</comment>
<dbReference type="SUPFAM" id="SSF56349">
    <property type="entry name" value="DNA breaking-rejoining enzymes"/>
    <property type="match status" value="1"/>
</dbReference>
<dbReference type="Pfam" id="PF00589">
    <property type="entry name" value="Phage_integrase"/>
    <property type="match status" value="1"/>
</dbReference>
<feature type="region of interest" description="Disordered" evidence="3">
    <location>
        <begin position="335"/>
        <end position="357"/>
    </location>
</feature>
<dbReference type="InterPro" id="IPR013762">
    <property type="entry name" value="Integrase-like_cat_sf"/>
</dbReference>
<dbReference type="EMBL" id="JAVRAA010000025">
    <property type="protein sequence ID" value="MDT0340680.1"/>
    <property type="molecule type" value="Genomic_DNA"/>
</dbReference>
<dbReference type="GO" id="GO:0006310">
    <property type="term" value="P:DNA recombination"/>
    <property type="evidence" value="ECO:0007669"/>
    <property type="project" value="UniProtKB-KW"/>
</dbReference>
<accession>A0AAE4GEM7</accession>
<keyword evidence="1" id="KW-0229">DNA integration</keyword>